<dbReference type="GO" id="GO:0004386">
    <property type="term" value="F:helicase activity"/>
    <property type="evidence" value="ECO:0007669"/>
    <property type="project" value="UniProtKB-KW"/>
</dbReference>
<proteinExistence type="predicted"/>
<organism evidence="2 3">
    <name type="scientific">Octopus vulgaris</name>
    <name type="common">Common octopus</name>
    <dbReference type="NCBI Taxonomy" id="6645"/>
    <lineage>
        <taxon>Eukaryota</taxon>
        <taxon>Metazoa</taxon>
        <taxon>Spiralia</taxon>
        <taxon>Lophotrochozoa</taxon>
        <taxon>Mollusca</taxon>
        <taxon>Cephalopoda</taxon>
        <taxon>Coleoidea</taxon>
        <taxon>Octopodiformes</taxon>
        <taxon>Octopoda</taxon>
        <taxon>Incirrata</taxon>
        <taxon>Octopodidae</taxon>
        <taxon>Octopus</taxon>
    </lineage>
</organism>
<evidence type="ECO:0000313" key="3">
    <source>
        <dbReference type="Proteomes" id="UP001162480"/>
    </source>
</evidence>
<dbReference type="SUPFAM" id="SSF52540">
    <property type="entry name" value="P-loop containing nucleoside triphosphate hydrolases"/>
    <property type="match status" value="1"/>
</dbReference>
<keyword evidence="3" id="KW-1185">Reference proteome</keyword>
<dbReference type="InterPro" id="IPR027417">
    <property type="entry name" value="P-loop_NTPase"/>
</dbReference>
<dbReference type="PANTHER" id="PTHR10492">
    <property type="match status" value="1"/>
</dbReference>
<dbReference type="AlphaFoldDB" id="A0AA36BPB0"/>
<accession>A0AA36BPB0</accession>
<dbReference type="Proteomes" id="UP001162480">
    <property type="component" value="Chromosome 20"/>
</dbReference>
<gene>
    <name evidence="2" type="ORF">OCTVUL_1B029547</name>
</gene>
<sequence>MLLKISNGQITFDDNKYINTTTIGHTFSRPDDLSSAIYPNLTMEYIKPDSFCDRAVLAPTNAAVNTVNYDLLSQLPSQELCYRSLDTIIELDQVTQFLTEFLYSKDPPGLPPHELHLNVSYHVILLCNPNVPTLCNGTRLVVKQMMDHVTEA</sequence>
<evidence type="ECO:0000259" key="1">
    <source>
        <dbReference type="Pfam" id="PF21530"/>
    </source>
</evidence>
<dbReference type="Pfam" id="PF21530">
    <property type="entry name" value="Pif1_2B_dom"/>
    <property type="match status" value="1"/>
</dbReference>
<name>A0AA36BPB0_OCTVU</name>
<dbReference type="PANTHER" id="PTHR10492:SF57">
    <property type="entry name" value="ATP-DEPENDENT DNA HELICASE"/>
    <property type="match status" value="1"/>
</dbReference>
<dbReference type="InterPro" id="IPR049163">
    <property type="entry name" value="Pif1-like_2B_dom"/>
</dbReference>
<reference evidence="2" key="1">
    <citation type="submission" date="2023-08" db="EMBL/GenBank/DDBJ databases">
        <authorList>
            <person name="Alioto T."/>
            <person name="Alioto T."/>
            <person name="Gomez Garrido J."/>
        </authorList>
    </citation>
    <scope>NUCLEOTIDE SEQUENCE</scope>
</reference>
<protein>
    <submittedName>
        <fullName evidence="2">ATP-dependent DNA helicase pif1-like</fullName>
    </submittedName>
</protein>
<evidence type="ECO:0000313" key="2">
    <source>
        <dbReference type="EMBL" id="CAI9737829.1"/>
    </source>
</evidence>
<feature type="domain" description="DNA helicase Pif1-like 2B" evidence="1">
    <location>
        <begin position="100"/>
        <end position="144"/>
    </location>
</feature>
<dbReference type="EMBL" id="OX597833">
    <property type="protein sequence ID" value="CAI9737829.1"/>
    <property type="molecule type" value="Genomic_DNA"/>
</dbReference>